<keyword evidence="3" id="KW-1185">Reference proteome</keyword>
<dbReference type="Gramene" id="OMO72921">
    <property type="protein sequence ID" value="OMO72921"/>
    <property type="gene ID" value="CCACVL1_17523"/>
</dbReference>
<reference evidence="2 3" key="1">
    <citation type="submission" date="2013-09" db="EMBL/GenBank/DDBJ databases">
        <title>Corchorus capsularis genome sequencing.</title>
        <authorList>
            <person name="Alam M."/>
            <person name="Haque M.S."/>
            <person name="Islam M.S."/>
            <person name="Emdad E.M."/>
            <person name="Islam M.M."/>
            <person name="Ahmed B."/>
            <person name="Halim A."/>
            <person name="Hossen Q.M.M."/>
            <person name="Hossain M.Z."/>
            <person name="Ahmed R."/>
            <person name="Khan M.M."/>
            <person name="Islam R."/>
            <person name="Rashid M.M."/>
            <person name="Khan S.A."/>
            <person name="Rahman M.S."/>
            <person name="Alam M."/>
        </authorList>
    </citation>
    <scope>NUCLEOTIDE SEQUENCE [LARGE SCALE GENOMIC DNA]</scope>
    <source>
        <strain evidence="3">cv. CVL-1</strain>
        <tissue evidence="2">Whole seedling</tissue>
    </source>
</reference>
<keyword evidence="1" id="KW-0472">Membrane</keyword>
<dbReference type="AlphaFoldDB" id="A0A1R3HRX2"/>
<name>A0A1R3HRX2_COCAP</name>
<evidence type="ECO:0000256" key="1">
    <source>
        <dbReference type="SAM" id="Phobius"/>
    </source>
</evidence>
<evidence type="ECO:0000313" key="2">
    <source>
        <dbReference type="EMBL" id="OMO72921.1"/>
    </source>
</evidence>
<gene>
    <name evidence="2" type="ORF">CCACVL1_17523</name>
</gene>
<keyword evidence="1" id="KW-0812">Transmembrane</keyword>
<comment type="caution">
    <text evidence="2">The sequence shown here is derived from an EMBL/GenBank/DDBJ whole genome shotgun (WGS) entry which is preliminary data.</text>
</comment>
<proteinExistence type="predicted"/>
<keyword evidence="1" id="KW-1133">Transmembrane helix</keyword>
<feature type="transmembrane region" description="Helical" evidence="1">
    <location>
        <begin position="12"/>
        <end position="36"/>
    </location>
</feature>
<dbReference type="Proteomes" id="UP000188268">
    <property type="component" value="Unassembled WGS sequence"/>
</dbReference>
<protein>
    <submittedName>
        <fullName evidence="2">Uncharacterized protein</fullName>
    </submittedName>
</protein>
<sequence>MEKRLKKEKIHNYEVSITILVTGIVFLTATSTIFLLKGFLRPCDPYKGPKAHKGLVTAEPLMKAQNTRRPKLCHRVICPKK</sequence>
<accession>A0A1R3HRX2</accession>
<organism evidence="2 3">
    <name type="scientific">Corchorus capsularis</name>
    <name type="common">Jute</name>
    <dbReference type="NCBI Taxonomy" id="210143"/>
    <lineage>
        <taxon>Eukaryota</taxon>
        <taxon>Viridiplantae</taxon>
        <taxon>Streptophyta</taxon>
        <taxon>Embryophyta</taxon>
        <taxon>Tracheophyta</taxon>
        <taxon>Spermatophyta</taxon>
        <taxon>Magnoliopsida</taxon>
        <taxon>eudicotyledons</taxon>
        <taxon>Gunneridae</taxon>
        <taxon>Pentapetalae</taxon>
        <taxon>rosids</taxon>
        <taxon>malvids</taxon>
        <taxon>Malvales</taxon>
        <taxon>Malvaceae</taxon>
        <taxon>Grewioideae</taxon>
        <taxon>Apeibeae</taxon>
        <taxon>Corchorus</taxon>
    </lineage>
</organism>
<evidence type="ECO:0000313" key="3">
    <source>
        <dbReference type="Proteomes" id="UP000188268"/>
    </source>
</evidence>
<dbReference type="EMBL" id="AWWV01011314">
    <property type="protein sequence ID" value="OMO72921.1"/>
    <property type="molecule type" value="Genomic_DNA"/>
</dbReference>